<sequence length="257" mass="29261">MDFDDYCKLPAMNWSRLKDMRVPRLFKYRETHPRPDTASLSMGRAVHLAVLEPGRFDAACAVKPDDHDGRTKEGKAWSKAQEGRHVVDRVVLQCRDSVLTHPEAMRLLEGCAVEQTIQWTDADTGAPCKARLDAVRRDWCIDLKTTSSLKWFHRDADKYLYHGQAAWYLDAAIQAGLADEDASFYLIAVSTSEDDGFETSILRIAQDHIDAGRRVYRTYLDLWSECKENNIWPRLFPAITVLGLGDYAEGMNDQGDF</sequence>
<gene>
    <name evidence="2" type="ORF">TM448A03057_0006</name>
</gene>
<proteinExistence type="predicted"/>
<dbReference type="Gene3D" id="3.90.320.10">
    <property type="match status" value="1"/>
</dbReference>
<accession>A0A6H2A032</accession>
<dbReference type="EMBL" id="MT144375">
    <property type="protein sequence ID" value="QJA52875.1"/>
    <property type="molecule type" value="Genomic_DNA"/>
</dbReference>
<reference evidence="2" key="1">
    <citation type="submission" date="2020-03" db="EMBL/GenBank/DDBJ databases">
        <title>The deep terrestrial virosphere.</title>
        <authorList>
            <person name="Holmfeldt K."/>
            <person name="Nilsson E."/>
            <person name="Simone D."/>
            <person name="Lopez-Fernandez M."/>
            <person name="Wu X."/>
            <person name="de Brujin I."/>
            <person name="Lundin D."/>
            <person name="Andersson A."/>
            <person name="Bertilsson S."/>
            <person name="Dopson M."/>
        </authorList>
    </citation>
    <scope>NUCLEOTIDE SEQUENCE</scope>
    <source>
        <strain evidence="2">TM448A03057</strain>
    </source>
</reference>
<dbReference type="Pfam" id="PF12684">
    <property type="entry name" value="DUF3799"/>
    <property type="match status" value="1"/>
</dbReference>
<name>A0A6H2A032_9ZZZZ</name>
<feature type="domain" description="Putative exodeoxyribonuclease 8 PDDEXK-like" evidence="1">
    <location>
        <begin position="35"/>
        <end position="234"/>
    </location>
</feature>
<dbReference type="InterPro" id="IPR024432">
    <property type="entry name" value="Put_RecE_PDDEXK-like_dom"/>
</dbReference>
<evidence type="ECO:0000313" key="2">
    <source>
        <dbReference type="EMBL" id="QJA52875.1"/>
    </source>
</evidence>
<dbReference type="AlphaFoldDB" id="A0A6H2A032"/>
<dbReference type="InterPro" id="IPR011604">
    <property type="entry name" value="PDDEXK-like_dom_sf"/>
</dbReference>
<organism evidence="2">
    <name type="scientific">viral metagenome</name>
    <dbReference type="NCBI Taxonomy" id="1070528"/>
    <lineage>
        <taxon>unclassified sequences</taxon>
        <taxon>metagenomes</taxon>
        <taxon>organismal metagenomes</taxon>
    </lineage>
</organism>
<evidence type="ECO:0000259" key="1">
    <source>
        <dbReference type="Pfam" id="PF12684"/>
    </source>
</evidence>
<protein>
    <recommendedName>
        <fullName evidence="1">Putative exodeoxyribonuclease 8 PDDEXK-like domain-containing protein</fullName>
    </recommendedName>
</protein>